<evidence type="ECO:0000313" key="2">
    <source>
        <dbReference type="Proteomes" id="UP000035800"/>
    </source>
</evidence>
<evidence type="ECO:0000313" key="1">
    <source>
        <dbReference type="EMBL" id="AIT10840.1"/>
    </source>
</evidence>
<proteinExistence type="predicted"/>
<reference evidence="1 2" key="2">
    <citation type="journal article" date="2014" name="Emerg. Microbes Infect.">
        <title>Potential impact on kidney infection: a whole-genome analysis of Leptospira santarosai serovar Shermani.</title>
        <authorList>
            <person name="Chou L.F."/>
            <person name="Chen T.W."/>
            <person name="Ko Y.C."/>
            <person name="Pan M.J."/>
            <person name="Tian Y.C."/>
            <person name="Chiu C.H."/>
            <person name="Tang P."/>
            <person name="Hung C.C."/>
            <person name="Yang C.W."/>
        </authorList>
    </citation>
    <scope>NUCLEOTIDE SEQUENCE</scope>
    <source>
        <strain evidence="1 2">LT 821</strain>
    </source>
</reference>
<accession>A0A097ESG1</accession>
<dbReference type="KEGG" id="lst:LSS_21130"/>
<dbReference type="Proteomes" id="UP000035800">
    <property type="component" value="Chromosome I"/>
</dbReference>
<dbReference type="STRING" id="758847.LSS_21130"/>
<name>A0A097ESG1_9LEPT</name>
<dbReference type="EMBL" id="CP006694">
    <property type="protein sequence ID" value="AIT10840.1"/>
    <property type="molecule type" value="Genomic_DNA"/>
</dbReference>
<gene>
    <name evidence="1" type="ORF">LSS_21130</name>
</gene>
<dbReference type="AlphaFoldDB" id="A0A097ESG1"/>
<sequence length="29" mass="3152">MGTPTISFRVLGQALIFPYASSVRKGLLQ</sequence>
<reference evidence="1 2" key="1">
    <citation type="journal article" date="2012" name="Gene">
        <title>Sequence of Leptospira santarosai serovar Shermani genome and prediction of virulence-associated genes.</title>
        <authorList>
            <person name="Chou L.F."/>
            <person name="Chen Y.T."/>
            <person name="Lu C.W."/>
            <person name="Ko Y.C."/>
            <person name="Tang C.Y."/>
            <person name="Pan M.J."/>
            <person name="Tian Y.C."/>
            <person name="Chiu C.H."/>
            <person name="Hung C.C."/>
            <person name="Yang C.W."/>
        </authorList>
    </citation>
    <scope>NUCLEOTIDE SEQUENCE [LARGE SCALE GENOMIC DNA]</scope>
    <source>
        <strain evidence="1">LT 821</strain>
    </source>
</reference>
<organism evidence="1 2">
    <name type="scientific">Leptospira santarosai serovar Shermani str. LT 821</name>
    <dbReference type="NCBI Taxonomy" id="758847"/>
    <lineage>
        <taxon>Bacteria</taxon>
        <taxon>Pseudomonadati</taxon>
        <taxon>Spirochaetota</taxon>
        <taxon>Spirochaetia</taxon>
        <taxon>Leptospirales</taxon>
        <taxon>Leptospiraceae</taxon>
        <taxon>Leptospira</taxon>
    </lineage>
</organism>
<protein>
    <submittedName>
        <fullName evidence="1">Uncharacterized protein</fullName>
    </submittedName>
</protein>